<feature type="compositionally biased region" description="Low complexity" evidence="1">
    <location>
        <begin position="43"/>
        <end position="62"/>
    </location>
</feature>
<feature type="region of interest" description="Disordered" evidence="1">
    <location>
        <begin position="252"/>
        <end position="278"/>
    </location>
</feature>
<protein>
    <submittedName>
        <fullName evidence="2">Uncharacterized protein</fullName>
    </submittedName>
</protein>
<feature type="compositionally biased region" description="Polar residues" evidence="1">
    <location>
        <begin position="174"/>
        <end position="196"/>
    </location>
</feature>
<evidence type="ECO:0000313" key="2">
    <source>
        <dbReference type="EMBL" id="KAF1959835.1"/>
    </source>
</evidence>
<organism evidence="2 3">
    <name type="scientific">Byssothecium circinans</name>
    <dbReference type="NCBI Taxonomy" id="147558"/>
    <lineage>
        <taxon>Eukaryota</taxon>
        <taxon>Fungi</taxon>
        <taxon>Dikarya</taxon>
        <taxon>Ascomycota</taxon>
        <taxon>Pezizomycotina</taxon>
        <taxon>Dothideomycetes</taxon>
        <taxon>Pleosporomycetidae</taxon>
        <taxon>Pleosporales</taxon>
        <taxon>Massarineae</taxon>
        <taxon>Massarinaceae</taxon>
        <taxon>Byssothecium</taxon>
    </lineage>
</organism>
<sequence>MAPKNPNDTHGRTNVISDDMAMQIAAAQSQQAKKRTRGGGGFKLSRGRGNPGSSRSNATSSSAPLKAPHSGQKSRGQIHTSNDAARPAQKPTWRSNHTMKSLTRKTVDDLYEIVRKRGGTAKEKEFRESKATKGTMARWILDVESINTGDAAKDIRNDGLPANTSAAGPGLPSSIANLSNKRQRVGNPTASEQQTVKKPKTRHTNFKHPTSPQISKGAPVKQTQLQTTSLGDDRSNVDTDEIQRLLLREFYNDPEPLTSPGSMSPGIGRAKFKGKSAERDRNIPTLKYVERRPKKVNDKHLVDRHPTIDALGLNPDPHAAPLDGTRTVRLKRNLVVVSAVPSRYGLAPHLHETTIPKSDLTKIHKEYTTGEKEVWDTLVPHLKPGKHGWDDENHCWAWEGDPDLEAGVGHQVELADQERLDWAGAAFEKEFFQKYPGRRGNQWPCGCQLPWNDSDSEEE</sequence>
<feature type="region of interest" description="Disordered" evidence="1">
    <location>
        <begin position="156"/>
        <end position="235"/>
    </location>
</feature>
<evidence type="ECO:0000313" key="3">
    <source>
        <dbReference type="Proteomes" id="UP000800035"/>
    </source>
</evidence>
<dbReference type="AlphaFoldDB" id="A0A6A5U4R5"/>
<feature type="compositionally biased region" description="Polar residues" evidence="1">
    <location>
        <begin position="221"/>
        <end position="230"/>
    </location>
</feature>
<proteinExistence type="predicted"/>
<feature type="compositionally biased region" description="Low complexity" evidence="1">
    <location>
        <begin position="16"/>
        <end position="31"/>
    </location>
</feature>
<keyword evidence="3" id="KW-1185">Reference proteome</keyword>
<name>A0A6A5U4R5_9PLEO</name>
<evidence type="ECO:0000256" key="1">
    <source>
        <dbReference type="SAM" id="MobiDB-lite"/>
    </source>
</evidence>
<dbReference type="Proteomes" id="UP000800035">
    <property type="component" value="Unassembled WGS sequence"/>
</dbReference>
<accession>A0A6A5U4R5</accession>
<gene>
    <name evidence="2" type="ORF">CC80DRAFT_584515</name>
</gene>
<feature type="compositionally biased region" description="Polar residues" evidence="1">
    <location>
        <begin position="71"/>
        <end position="83"/>
    </location>
</feature>
<feature type="compositionally biased region" description="Polar residues" evidence="1">
    <location>
        <begin position="92"/>
        <end position="101"/>
    </location>
</feature>
<feature type="compositionally biased region" description="Basic residues" evidence="1">
    <location>
        <begin position="197"/>
        <end position="206"/>
    </location>
</feature>
<dbReference type="EMBL" id="ML976984">
    <property type="protein sequence ID" value="KAF1959835.1"/>
    <property type="molecule type" value="Genomic_DNA"/>
</dbReference>
<feature type="region of interest" description="Disordered" evidence="1">
    <location>
        <begin position="1"/>
        <end position="107"/>
    </location>
</feature>
<reference evidence="2" key="1">
    <citation type="journal article" date="2020" name="Stud. Mycol.">
        <title>101 Dothideomycetes genomes: a test case for predicting lifestyles and emergence of pathogens.</title>
        <authorList>
            <person name="Haridas S."/>
            <person name="Albert R."/>
            <person name="Binder M."/>
            <person name="Bloem J."/>
            <person name="Labutti K."/>
            <person name="Salamov A."/>
            <person name="Andreopoulos B."/>
            <person name="Baker S."/>
            <person name="Barry K."/>
            <person name="Bills G."/>
            <person name="Bluhm B."/>
            <person name="Cannon C."/>
            <person name="Castanera R."/>
            <person name="Culley D."/>
            <person name="Daum C."/>
            <person name="Ezra D."/>
            <person name="Gonzalez J."/>
            <person name="Henrissat B."/>
            <person name="Kuo A."/>
            <person name="Liang C."/>
            <person name="Lipzen A."/>
            <person name="Lutzoni F."/>
            <person name="Magnuson J."/>
            <person name="Mondo S."/>
            <person name="Nolan M."/>
            <person name="Ohm R."/>
            <person name="Pangilinan J."/>
            <person name="Park H.-J."/>
            <person name="Ramirez L."/>
            <person name="Alfaro M."/>
            <person name="Sun H."/>
            <person name="Tritt A."/>
            <person name="Yoshinaga Y."/>
            <person name="Zwiers L.-H."/>
            <person name="Turgeon B."/>
            <person name="Goodwin S."/>
            <person name="Spatafora J."/>
            <person name="Crous P."/>
            <person name="Grigoriev I."/>
        </authorList>
    </citation>
    <scope>NUCLEOTIDE SEQUENCE</scope>
    <source>
        <strain evidence="2">CBS 675.92</strain>
    </source>
</reference>
<feature type="compositionally biased region" description="Polar residues" evidence="1">
    <location>
        <begin position="1"/>
        <end position="15"/>
    </location>
</feature>
<dbReference type="OrthoDB" id="3793790at2759"/>